<feature type="region of interest" description="Disordered" evidence="7">
    <location>
        <begin position="899"/>
        <end position="940"/>
    </location>
</feature>
<reference evidence="10" key="1">
    <citation type="submission" date="2023-10" db="EMBL/GenBank/DDBJ databases">
        <title>Genome assemblies of two species of porcelain crab, Petrolisthes cinctipes and Petrolisthes manimaculis (Anomura: Porcellanidae).</title>
        <authorList>
            <person name="Angst P."/>
        </authorList>
    </citation>
    <scope>NUCLEOTIDE SEQUENCE</scope>
    <source>
        <strain evidence="10">PB745_01</strain>
        <tissue evidence="10">Gill</tissue>
    </source>
</reference>
<feature type="transmembrane region" description="Helical" evidence="8">
    <location>
        <begin position="774"/>
        <end position="794"/>
    </location>
</feature>
<organism evidence="10 11">
    <name type="scientific">Petrolisthes cinctipes</name>
    <name type="common">Flat porcelain crab</name>
    <dbReference type="NCBI Taxonomy" id="88211"/>
    <lineage>
        <taxon>Eukaryota</taxon>
        <taxon>Metazoa</taxon>
        <taxon>Ecdysozoa</taxon>
        <taxon>Arthropoda</taxon>
        <taxon>Crustacea</taxon>
        <taxon>Multicrustacea</taxon>
        <taxon>Malacostraca</taxon>
        <taxon>Eumalacostraca</taxon>
        <taxon>Eucarida</taxon>
        <taxon>Decapoda</taxon>
        <taxon>Pleocyemata</taxon>
        <taxon>Anomura</taxon>
        <taxon>Galatheoidea</taxon>
        <taxon>Porcellanidae</taxon>
        <taxon>Petrolisthes</taxon>
    </lineage>
</organism>
<name>A0AAE1G2D4_PETCI</name>
<feature type="compositionally biased region" description="Gly residues" evidence="7">
    <location>
        <begin position="819"/>
        <end position="828"/>
    </location>
</feature>
<feature type="transmembrane region" description="Helical" evidence="8">
    <location>
        <begin position="691"/>
        <end position="712"/>
    </location>
</feature>
<dbReference type="Proteomes" id="UP001286313">
    <property type="component" value="Unassembled WGS sequence"/>
</dbReference>
<evidence type="ECO:0000256" key="3">
    <source>
        <dbReference type="ARBA" id="ARBA00022692"/>
    </source>
</evidence>
<keyword evidence="11" id="KW-1185">Reference proteome</keyword>
<dbReference type="CDD" id="cd15039">
    <property type="entry name" value="7tmB3_Methuselah-like"/>
    <property type="match status" value="1"/>
</dbReference>
<feature type="region of interest" description="Disordered" evidence="7">
    <location>
        <begin position="208"/>
        <end position="277"/>
    </location>
</feature>
<feature type="region of interest" description="Disordered" evidence="7">
    <location>
        <begin position="1002"/>
        <end position="1031"/>
    </location>
</feature>
<sequence>MAFPLQSSIPSSSSSSNALLSHSSKFSISPPKLQLFSSLSPTSPSYSLTSSYPPLSSFHPPSVHISSSHPVPVSSSHSPSPPYINRSQPTRPHVNYTATTSTTDSKQQQQQQTQDENEQESFLSHYILSILSALGWRNGTNLPYPLLDDNVKQKDYTHVNAKMLTKVSNGSEQFSSGPSTNSTTYINSPVVSRENVNNDISTVIDISNGNGIPNKNDTEDMTALSEPSTANSTPSLTTAKPPSTTRTKIISTPFTTTTSRKSITAAGEDRTPTPKPPLKFSIPRCCLNQEEGACTTQHPNINPKASLLPIANGRCGESTPRPFMYHAVHNLSCLSSSVETSVLGDGNSFVYTNMDVYFSLNRVLTKKFCVDTNTNQKNESSIWIISCTPLTPPRRCPGARCLRKCCPDGYALQNRSTCTCHEGSSYLTTSKSIMALGLLRSAKQLHILHTSEYGFPSCSEDALTIRYKYNESKIHILANGSISLRNESGVITDYCLDDRLEEPGEIMALVCQNQSMVPKSPWLVVRGVLIPAGLVVSCVFLGATLLCHLCVAPLRDIHGLCLAAYVAALLVADATLFLTQALSGYFAPAPCVAVAVILHVAFLSTFFWLNVICYDVWNYVGLTVQAIPLYRRADDLRIFIVYAVYAWGCPLVIGVVAVTIHFLPKHIDWLLRPGFVQNQCWFRDGDEILAYFYGPMGVLCVVNTVLISHAGLRLYCADQRCTCLPPACCISASHALYTTHMTEFWQRFTLFVLMVICWVMEVVSWLVGPADSELWALTDTLNAFQGVIIFTIFLRSSKKRRLLQEQLAKWSACVSGKGGGKRSAGGGKWSATKGGKGRAKLSLPHLPEALSPQRVLGRVRQSGVWECVVRWCSRWQSGPPHLTRQQILNNITFRMKQESSQDFDNNGFEDESQEMDNEDEGRTVGKDASGHNPMSQKTDPIWTMPSWKSHWSKSYFPNVFSKSSSNADAFWTHLAPGISDCTPDTNQTDPAAHDTANLSYSSLSTSLGDDNRSASSSPAITPSDQRPTTFPGWTFVRQKSWSLGLGEADTPGAGGDKVVCQGLTRRDTIRH</sequence>
<comment type="subcellular location">
    <subcellularLocation>
        <location evidence="1">Membrane</location>
        <topology evidence="1">Multi-pass membrane protein</topology>
    </subcellularLocation>
</comment>
<feature type="region of interest" description="Disordered" evidence="7">
    <location>
        <begin position="819"/>
        <end position="838"/>
    </location>
</feature>
<proteinExistence type="inferred from homology"/>
<feature type="compositionally biased region" description="Basic and acidic residues" evidence="7">
    <location>
        <begin position="920"/>
        <end position="929"/>
    </location>
</feature>
<feature type="compositionally biased region" description="Low complexity" evidence="7">
    <location>
        <begin position="99"/>
        <end position="114"/>
    </location>
</feature>
<evidence type="ECO:0000256" key="8">
    <source>
        <dbReference type="SAM" id="Phobius"/>
    </source>
</evidence>
<evidence type="ECO:0000256" key="7">
    <source>
        <dbReference type="SAM" id="MobiDB-lite"/>
    </source>
</evidence>
<feature type="compositionally biased region" description="Low complexity" evidence="7">
    <location>
        <begin position="61"/>
        <end position="78"/>
    </location>
</feature>
<feature type="domain" description="G-protein coupled receptors family 2 profile 2" evidence="9">
    <location>
        <begin position="526"/>
        <end position="797"/>
    </location>
</feature>
<evidence type="ECO:0000259" key="9">
    <source>
        <dbReference type="PROSITE" id="PS50261"/>
    </source>
</evidence>
<dbReference type="EMBL" id="JAWQEG010001142">
    <property type="protein sequence ID" value="KAK3882048.1"/>
    <property type="molecule type" value="Genomic_DNA"/>
</dbReference>
<dbReference type="InterPro" id="IPR000832">
    <property type="entry name" value="GPCR_2_secretin-like"/>
</dbReference>
<feature type="region of interest" description="Disordered" evidence="7">
    <location>
        <begin position="1"/>
        <end position="24"/>
    </location>
</feature>
<evidence type="ECO:0000313" key="11">
    <source>
        <dbReference type="Proteomes" id="UP001286313"/>
    </source>
</evidence>
<dbReference type="GO" id="GO:0007166">
    <property type="term" value="P:cell surface receptor signaling pathway"/>
    <property type="evidence" value="ECO:0007669"/>
    <property type="project" value="InterPro"/>
</dbReference>
<dbReference type="InterPro" id="IPR023311">
    <property type="entry name" value="Methusela_ecto_dom_2"/>
</dbReference>
<protein>
    <recommendedName>
        <fullName evidence="9">G-protein coupled receptors family 2 profile 2 domain-containing protein</fullName>
    </recommendedName>
</protein>
<dbReference type="PANTHER" id="PTHR46953">
    <property type="entry name" value="G-PROTEIN COUPLED RECEPTOR MTH-LIKE 1-RELATED"/>
    <property type="match status" value="1"/>
</dbReference>
<feature type="compositionally biased region" description="Acidic residues" evidence="7">
    <location>
        <begin position="907"/>
        <end position="919"/>
    </location>
</feature>
<feature type="transmembrane region" description="Helical" evidence="8">
    <location>
        <begin position="528"/>
        <end position="551"/>
    </location>
</feature>
<gene>
    <name evidence="10" type="ORF">Pcinc_013553</name>
</gene>
<evidence type="ECO:0000256" key="6">
    <source>
        <dbReference type="ARBA" id="ARBA00023136"/>
    </source>
</evidence>
<evidence type="ECO:0000313" key="10">
    <source>
        <dbReference type="EMBL" id="KAK3882048.1"/>
    </source>
</evidence>
<feature type="compositionally biased region" description="Polar residues" evidence="7">
    <location>
        <begin position="1002"/>
        <end position="1028"/>
    </location>
</feature>
<dbReference type="GO" id="GO:0004930">
    <property type="term" value="F:G protein-coupled receptor activity"/>
    <property type="evidence" value="ECO:0007669"/>
    <property type="project" value="InterPro"/>
</dbReference>
<comment type="similarity">
    <text evidence="2">Belongs to the G-protein coupled receptor 2 family. Mth subfamily.</text>
</comment>
<evidence type="ECO:0000256" key="2">
    <source>
        <dbReference type="ARBA" id="ARBA00008979"/>
    </source>
</evidence>
<dbReference type="PROSITE" id="PS50261">
    <property type="entry name" value="G_PROTEIN_RECEP_F2_4"/>
    <property type="match status" value="1"/>
</dbReference>
<dbReference type="Pfam" id="PF00002">
    <property type="entry name" value="7tm_2"/>
    <property type="match status" value="1"/>
</dbReference>
<keyword evidence="3 8" id="KW-0812">Transmembrane</keyword>
<feature type="compositionally biased region" description="Polar residues" evidence="7">
    <location>
        <begin position="225"/>
        <end position="243"/>
    </location>
</feature>
<feature type="transmembrane region" description="Helical" evidence="8">
    <location>
        <begin position="592"/>
        <end position="617"/>
    </location>
</feature>
<comment type="caution">
    <text evidence="10">The sequence shown here is derived from an EMBL/GenBank/DDBJ whole genome shotgun (WGS) entry which is preliminary data.</text>
</comment>
<evidence type="ECO:0000256" key="4">
    <source>
        <dbReference type="ARBA" id="ARBA00022729"/>
    </source>
</evidence>
<keyword evidence="4" id="KW-0732">Signal</keyword>
<accession>A0AAE1G2D4</accession>
<dbReference type="InterPro" id="IPR052808">
    <property type="entry name" value="GPCR_Mth-like"/>
</dbReference>
<dbReference type="AlphaFoldDB" id="A0AAE1G2D4"/>
<keyword evidence="6 8" id="KW-0472">Membrane</keyword>
<dbReference type="PANTHER" id="PTHR46953:SF1">
    <property type="entry name" value="G-PROTEIN COUPLED RECEPTOR MTH-LIKE 1-RELATED"/>
    <property type="match status" value="1"/>
</dbReference>
<keyword evidence="5 8" id="KW-1133">Transmembrane helix</keyword>
<dbReference type="InterPro" id="IPR017981">
    <property type="entry name" value="GPCR_2-like_7TM"/>
</dbReference>
<evidence type="ECO:0000256" key="5">
    <source>
        <dbReference type="ARBA" id="ARBA00022989"/>
    </source>
</evidence>
<dbReference type="Gene3D" id="1.20.1070.10">
    <property type="entry name" value="Rhodopsin 7-helix transmembrane proteins"/>
    <property type="match status" value="1"/>
</dbReference>
<dbReference type="Gene3D" id="2.170.180.11">
    <property type="entry name" value="Methuselah ectodomain, domain 2"/>
    <property type="match status" value="1"/>
</dbReference>
<evidence type="ECO:0000256" key="1">
    <source>
        <dbReference type="ARBA" id="ARBA00004141"/>
    </source>
</evidence>
<feature type="region of interest" description="Disordered" evidence="7">
    <location>
        <begin position="61"/>
        <end position="118"/>
    </location>
</feature>
<dbReference type="GO" id="GO:0016020">
    <property type="term" value="C:membrane"/>
    <property type="evidence" value="ECO:0007669"/>
    <property type="project" value="UniProtKB-SubCell"/>
</dbReference>
<feature type="transmembrane region" description="Helical" evidence="8">
    <location>
        <begin position="638"/>
        <end position="663"/>
    </location>
</feature>
<feature type="transmembrane region" description="Helical" evidence="8">
    <location>
        <begin position="563"/>
        <end position="586"/>
    </location>
</feature>
<feature type="compositionally biased region" description="Low complexity" evidence="7">
    <location>
        <begin position="244"/>
        <end position="264"/>
    </location>
</feature>
<feature type="transmembrane region" description="Helical" evidence="8">
    <location>
        <begin position="748"/>
        <end position="768"/>
    </location>
</feature>